<evidence type="ECO:0000313" key="2">
    <source>
        <dbReference type="Proteomes" id="UP000004471"/>
    </source>
</evidence>
<gene>
    <name evidence="1" type="ORF">PSYJA_37654</name>
</gene>
<organism evidence="1 2">
    <name type="scientific">Pseudomonas syringae pv. japonica str. M301072</name>
    <dbReference type="NCBI Taxonomy" id="629262"/>
    <lineage>
        <taxon>Bacteria</taxon>
        <taxon>Pseudomonadati</taxon>
        <taxon>Pseudomonadota</taxon>
        <taxon>Gammaproteobacteria</taxon>
        <taxon>Pseudomonadales</taxon>
        <taxon>Pseudomonadaceae</taxon>
        <taxon>Pseudomonas</taxon>
        <taxon>Pseudomonas syringae</taxon>
    </lineage>
</organism>
<evidence type="ECO:0000313" key="1">
    <source>
        <dbReference type="EMBL" id="EGH34360.1"/>
    </source>
</evidence>
<proteinExistence type="predicted"/>
<dbReference type="Proteomes" id="UP000004471">
    <property type="component" value="Unassembled WGS sequence"/>
</dbReference>
<comment type="caution">
    <text evidence="1">The sequence shown here is derived from an EMBL/GenBank/DDBJ whole genome shotgun (WGS) entry which is preliminary data.</text>
</comment>
<sequence length="56" mass="6305">MMTSTWAKISQVKLPFTPISANRRSIAAVIDELHQQFPNVPELGMDVDEFMEGAKK</sequence>
<name>F3FVW8_PSESX</name>
<protein>
    <submittedName>
        <fullName evidence="1">Pyrroloquinoline quinone biosynthesis protein PqqD</fullName>
    </submittedName>
</protein>
<dbReference type="AlphaFoldDB" id="F3FVW8"/>
<accession>F3FVW8</accession>
<feature type="non-terminal residue" evidence="1">
    <location>
        <position position="56"/>
    </location>
</feature>
<dbReference type="HOGENOM" id="CLU_3019117_0_0_6"/>
<dbReference type="EMBL" id="AEAH01002457">
    <property type="protein sequence ID" value="EGH34360.1"/>
    <property type="molecule type" value="Genomic_DNA"/>
</dbReference>
<reference evidence="1 2" key="1">
    <citation type="journal article" date="2011" name="PLoS Pathog.">
        <title>Dynamic evolution of pathogenicity revealed by sequencing and comparative genomics of 19 Pseudomonas syringae isolates.</title>
        <authorList>
            <person name="Baltrus D.A."/>
            <person name="Nishimura M.T."/>
            <person name="Romanchuk A."/>
            <person name="Chang J.H."/>
            <person name="Mukhtar M.S."/>
            <person name="Cherkis K."/>
            <person name="Roach J."/>
            <person name="Grant S.R."/>
            <person name="Jones C.D."/>
            <person name="Dangl J.L."/>
        </authorList>
    </citation>
    <scope>NUCLEOTIDE SEQUENCE [LARGE SCALE GENOMIC DNA]</scope>
    <source>
        <strain evidence="2">M301072PT</strain>
    </source>
</reference>